<sequence length="150" mass="17326">MMTFIYFLELERLAVDWVARCKYEHPDPKIYPQYSGIGQNLGITPEPLPGLTYPTHVWADEFFDYNFSNNLCKRVCGHYTQMVWATSTEVGCAIKLCDNVYPATYSPVHFLVCHYKPWGNIPGEKPYRAGNFCTECPPESTCHRRQCVKT</sequence>
<dbReference type="SMART" id="SM00198">
    <property type="entry name" value="SCP"/>
    <property type="match status" value="1"/>
</dbReference>
<dbReference type="GO" id="GO:0005576">
    <property type="term" value="C:extracellular region"/>
    <property type="evidence" value="ECO:0007669"/>
    <property type="project" value="InterPro"/>
</dbReference>
<dbReference type="AlphaFoldDB" id="A0A5K3FQ23"/>
<dbReference type="PRINTS" id="PR00838">
    <property type="entry name" value="V5ALLERGEN"/>
</dbReference>
<evidence type="ECO:0000313" key="2">
    <source>
        <dbReference type="WBParaSite" id="MCU_010342-RA"/>
    </source>
</evidence>
<dbReference type="PRINTS" id="PR00837">
    <property type="entry name" value="V5TPXLIKE"/>
</dbReference>
<organism evidence="2">
    <name type="scientific">Mesocestoides corti</name>
    <name type="common">Flatworm</name>
    <dbReference type="NCBI Taxonomy" id="53468"/>
    <lineage>
        <taxon>Eukaryota</taxon>
        <taxon>Metazoa</taxon>
        <taxon>Spiralia</taxon>
        <taxon>Lophotrochozoa</taxon>
        <taxon>Platyhelminthes</taxon>
        <taxon>Cestoda</taxon>
        <taxon>Eucestoda</taxon>
        <taxon>Cyclophyllidea</taxon>
        <taxon>Mesocestoididae</taxon>
        <taxon>Mesocestoides</taxon>
    </lineage>
</organism>
<feature type="domain" description="SCP" evidence="1">
    <location>
        <begin position="1"/>
        <end position="123"/>
    </location>
</feature>
<dbReference type="SUPFAM" id="SSF55797">
    <property type="entry name" value="PR-1-like"/>
    <property type="match status" value="1"/>
</dbReference>
<evidence type="ECO:0000259" key="1">
    <source>
        <dbReference type="SMART" id="SM00198"/>
    </source>
</evidence>
<reference evidence="2" key="1">
    <citation type="submission" date="2019-11" db="UniProtKB">
        <authorList>
            <consortium name="WormBaseParasite"/>
        </authorList>
    </citation>
    <scope>IDENTIFICATION</scope>
</reference>
<dbReference type="InterPro" id="IPR018244">
    <property type="entry name" value="Allrgn_V5/Tpx1_CS"/>
</dbReference>
<dbReference type="WBParaSite" id="MCU_010342-RA">
    <property type="protein sequence ID" value="MCU_010342-RA"/>
    <property type="gene ID" value="MCU_010342"/>
</dbReference>
<dbReference type="InterPro" id="IPR014044">
    <property type="entry name" value="CAP_dom"/>
</dbReference>
<dbReference type="PROSITE" id="PS01009">
    <property type="entry name" value="CRISP_1"/>
    <property type="match status" value="1"/>
</dbReference>
<proteinExistence type="predicted"/>
<dbReference type="InterPro" id="IPR001283">
    <property type="entry name" value="CRISP-related"/>
</dbReference>
<protein>
    <submittedName>
        <fullName evidence="2">SCP domain-containing protein</fullName>
    </submittedName>
</protein>
<dbReference type="InterPro" id="IPR002413">
    <property type="entry name" value="V5_allergen-like"/>
</dbReference>
<dbReference type="InterPro" id="IPR035940">
    <property type="entry name" value="CAP_sf"/>
</dbReference>
<accession>A0A5K3FQ23</accession>
<dbReference type="PROSITE" id="PS01010">
    <property type="entry name" value="CRISP_2"/>
    <property type="match status" value="1"/>
</dbReference>
<dbReference type="Gene3D" id="3.40.33.10">
    <property type="entry name" value="CAP"/>
    <property type="match status" value="1"/>
</dbReference>
<dbReference type="Pfam" id="PF00188">
    <property type="entry name" value="CAP"/>
    <property type="match status" value="1"/>
</dbReference>
<name>A0A5K3FQ23_MESCO</name>
<dbReference type="PANTHER" id="PTHR10334">
    <property type="entry name" value="CYSTEINE-RICH SECRETORY PROTEIN-RELATED"/>
    <property type="match status" value="1"/>
</dbReference>